<gene>
    <name evidence="4" type="ORF">CHS0354_020770</name>
</gene>
<dbReference type="EMBL" id="JAEAOA010001266">
    <property type="protein sequence ID" value="KAK3589435.1"/>
    <property type="molecule type" value="Genomic_DNA"/>
</dbReference>
<comment type="caution">
    <text evidence="4">The sequence shown here is derived from an EMBL/GenBank/DDBJ whole genome shotgun (WGS) entry which is preliminary data.</text>
</comment>
<feature type="compositionally biased region" description="Low complexity" evidence="1">
    <location>
        <begin position="664"/>
        <end position="674"/>
    </location>
</feature>
<reference evidence="4" key="3">
    <citation type="submission" date="2023-05" db="EMBL/GenBank/DDBJ databases">
        <authorList>
            <person name="Smith C.H."/>
        </authorList>
    </citation>
    <scope>NUCLEOTIDE SEQUENCE</scope>
    <source>
        <strain evidence="4">CHS0354</strain>
        <tissue evidence="4">Mantle</tissue>
    </source>
</reference>
<dbReference type="Proteomes" id="UP001195483">
    <property type="component" value="Unassembled WGS sequence"/>
</dbReference>
<accession>A0AAE0SDP6</accession>
<dbReference type="InterPro" id="IPR022158">
    <property type="entry name" value="Inositol_phosphatase"/>
</dbReference>
<dbReference type="PROSITE" id="PS50275">
    <property type="entry name" value="SAC"/>
    <property type="match status" value="1"/>
</dbReference>
<dbReference type="GO" id="GO:0045334">
    <property type="term" value="C:clathrin-coated endocytic vesicle"/>
    <property type="evidence" value="ECO:0007669"/>
    <property type="project" value="TreeGrafter"/>
</dbReference>
<dbReference type="PANTHER" id="PTHR45662:SF8">
    <property type="entry name" value="PHOSPHATIDYLINOSITIDE PHOSPHATASE SAC2"/>
    <property type="match status" value="1"/>
</dbReference>
<dbReference type="AlphaFoldDB" id="A0AAE0SDP6"/>
<proteinExistence type="predicted"/>
<dbReference type="PROSITE" id="PS51791">
    <property type="entry name" value="HSAC2"/>
    <property type="match status" value="1"/>
</dbReference>
<dbReference type="InterPro" id="IPR002013">
    <property type="entry name" value="SAC_dom"/>
</dbReference>
<organism evidence="4 5">
    <name type="scientific">Potamilus streckersoni</name>
    <dbReference type="NCBI Taxonomy" id="2493646"/>
    <lineage>
        <taxon>Eukaryota</taxon>
        <taxon>Metazoa</taxon>
        <taxon>Spiralia</taxon>
        <taxon>Lophotrochozoa</taxon>
        <taxon>Mollusca</taxon>
        <taxon>Bivalvia</taxon>
        <taxon>Autobranchia</taxon>
        <taxon>Heteroconchia</taxon>
        <taxon>Palaeoheterodonta</taxon>
        <taxon>Unionida</taxon>
        <taxon>Unionoidea</taxon>
        <taxon>Unionidae</taxon>
        <taxon>Ambleminae</taxon>
        <taxon>Lampsilini</taxon>
        <taxon>Potamilus</taxon>
    </lineage>
</organism>
<sequence length="843" mass="95174">MFNECDMITNNQKDERGTHEAFCHHMDEQLGLYRSVTVISLAELSGKEKVIGDAFLNHVLEYNSPDVTFVTFDFHEYCRGMKFENVNILTDGIKDIIKHMRYCWVDRKGVICEQRGVFRVNCIDCLDRTNVVQTTIARIIMETQCRKLGLLAPDESLPLNCRIIYQQMWANNGDAISQQYAGTVALKGDYTRTGERRLTGMMKDGVNSASRYYLRFKDAYRQAAINLTLGQPVSDDLLTLGPKVQEEDDRDLVEKEENVKMLIEDCKKMLIVEPEECLGGWSLVDADPVTGDPDRQEMDTILLLSQRAVYVAWYDDEEEKVTSYQRIFLEDLEKLEIGAEPAFFKSKYICMRLYYRNFADERFFHTLRTPATRLFNNIVITINNQEEAKESLKAIGQAFIAAQTILSLKLEVEDRPKLERKKTQPHPDVHNIHHEIHEHSLSGIRLPRDISTDISPQSTSRNASPVPDRKMSPVPARRETSQVTKTLSFPKLEMEGKESIPEKPSSLTTRSSSSEGYGKKIMASIQAPMNILNKNISVPKFNVKPIMKKLSKGSTSKLLSVGRNVFYSSAGKTGEDNAQVIQGKIIRQPPVEQQRPLSHKNYLVEEVPSIEEQDDKKEVLLDSCGILATSSKQILNSPQISIEEIEDSASGGITPGELTDEVSNETSSKDSNSSLVSANQSENVLDLQETGQTVKNMTEPTDTDRNLNAVTYTLSDSDLSLPPTAGKEPDFIKTSEKVMEISEADKILAKYANHRKRSLSNPVMKTSLSDGALVIHVENESTIKMALNSDFLINSELHAKGAIKNLLERVTMPRKIQRVYDTLKQQIHEKLGERECLTTIIFI</sequence>
<feature type="domain" description="HSac2" evidence="3">
    <location>
        <begin position="253"/>
        <end position="430"/>
    </location>
</feature>
<evidence type="ECO:0000256" key="1">
    <source>
        <dbReference type="SAM" id="MobiDB-lite"/>
    </source>
</evidence>
<dbReference type="Pfam" id="PF02383">
    <property type="entry name" value="Syja_N"/>
    <property type="match status" value="1"/>
</dbReference>
<dbReference type="Pfam" id="PF12456">
    <property type="entry name" value="hSac2"/>
    <property type="match status" value="1"/>
</dbReference>
<feature type="compositionally biased region" description="Polar residues" evidence="1">
    <location>
        <begin position="675"/>
        <end position="706"/>
    </location>
</feature>
<dbReference type="GO" id="GO:0005769">
    <property type="term" value="C:early endosome"/>
    <property type="evidence" value="ECO:0007669"/>
    <property type="project" value="TreeGrafter"/>
</dbReference>
<dbReference type="GO" id="GO:0043812">
    <property type="term" value="F:phosphatidylinositol-4-phosphate phosphatase activity"/>
    <property type="evidence" value="ECO:0007669"/>
    <property type="project" value="TreeGrafter"/>
</dbReference>
<dbReference type="PANTHER" id="PTHR45662">
    <property type="entry name" value="PHOSPHATIDYLINOSITIDE PHOSPHATASE SAC1"/>
    <property type="match status" value="1"/>
</dbReference>
<evidence type="ECO:0000313" key="5">
    <source>
        <dbReference type="Proteomes" id="UP001195483"/>
    </source>
</evidence>
<feature type="compositionally biased region" description="Basic and acidic residues" evidence="1">
    <location>
        <begin position="438"/>
        <end position="451"/>
    </location>
</feature>
<feature type="region of interest" description="Disordered" evidence="1">
    <location>
        <begin position="438"/>
        <end position="516"/>
    </location>
</feature>
<evidence type="ECO:0008006" key="6">
    <source>
        <dbReference type="Google" id="ProtNLM"/>
    </source>
</evidence>
<evidence type="ECO:0000259" key="3">
    <source>
        <dbReference type="PROSITE" id="PS51791"/>
    </source>
</evidence>
<reference evidence="4" key="2">
    <citation type="journal article" date="2021" name="Genome Biol. Evol.">
        <title>Developing a high-quality reference genome for a parasitic bivalve with doubly uniparental inheritance (Bivalvia: Unionida).</title>
        <authorList>
            <person name="Smith C.H."/>
        </authorList>
    </citation>
    <scope>NUCLEOTIDE SEQUENCE</scope>
    <source>
        <strain evidence="4">CHS0354</strain>
        <tissue evidence="4">Mantle</tissue>
    </source>
</reference>
<feature type="compositionally biased region" description="Polar residues" evidence="1">
    <location>
        <begin position="452"/>
        <end position="463"/>
    </location>
</feature>
<dbReference type="GO" id="GO:2001135">
    <property type="term" value="P:regulation of endocytic recycling"/>
    <property type="evidence" value="ECO:0007669"/>
    <property type="project" value="TreeGrafter"/>
</dbReference>
<keyword evidence="5" id="KW-1185">Reference proteome</keyword>
<evidence type="ECO:0000313" key="4">
    <source>
        <dbReference type="EMBL" id="KAK3589435.1"/>
    </source>
</evidence>
<protein>
    <recommendedName>
        <fullName evidence="6">Phosphatidylinositide phosphatase SAC2</fullName>
    </recommendedName>
</protein>
<feature type="compositionally biased region" description="Low complexity" evidence="1">
    <location>
        <begin position="505"/>
        <end position="514"/>
    </location>
</feature>
<feature type="domain" description="SAC" evidence="2">
    <location>
        <begin position="1"/>
        <end position="182"/>
    </location>
</feature>
<evidence type="ECO:0000259" key="2">
    <source>
        <dbReference type="PROSITE" id="PS50275"/>
    </source>
</evidence>
<name>A0AAE0SDP6_9BIVA</name>
<feature type="region of interest" description="Disordered" evidence="1">
    <location>
        <begin position="646"/>
        <end position="706"/>
    </location>
</feature>
<feature type="compositionally biased region" description="Basic and acidic residues" evidence="1">
    <location>
        <begin position="492"/>
        <end position="501"/>
    </location>
</feature>
<feature type="compositionally biased region" description="Basic and acidic residues" evidence="1">
    <location>
        <begin position="467"/>
        <end position="480"/>
    </location>
</feature>
<dbReference type="InterPro" id="IPR034753">
    <property type="entry name" value="hSac2"/>
</dbReference>
<reference evidence="4" key="1">
    <citation type="journal article" date="2021" name="Genome Biol. Evol.">
        <title>A High-Quality Reference Genome for a Parasitic Bivalve with Doubly Uniparental Inheritance (Bivalvia: Unionida).</title>
        <authorList>
            <person name="Smith C.H."/>
        </authorList>
    </citation>
    <scope>NUCLEOTIDE SEQUENCE</scope>
    <source>
        <strain evidence="4">CHS0354</strain>
    </source>
</reference>
<dbReference type="GO" id="GO:0046856">
    <property type="term" value="P:phosphatidylinositol dephosphorylation"/>
    <property type="evidence" value="ECO:0007669"/>
    <property type="project" value="TreeGrafter"/>
</dbReference>